<dbReference type="InterPro" id="IPR000086">
    <property type="entry name" value="NUDIX_hydrolase_dom"/>
</dbReference>
<dbReference type="GeneID" id="30004432"/>
<dbReference type="PANTHER" id="PTHR43736">
    <property type="entry name" value="ADP-RIBOSE PYROPHOSPHATASE"/>
    <property type="match status" value="1"/>
</dbReference>
<dbReference type="RefSeq" id="XP_018697657.1">
    <property type="nucleotide sequence ID" value="XM_018831778.1"/>
</dbReference>
<evidence type="ECO:0000313" key="2">
    <source>
        <dbReference type="EMBL" id="OAP64290.1"/>
    </source>
</evidence>
<protein>
    <recommendedName>
        <fullName evidence="1">Nudix hydrolase domain-containing protein</fullName>
    </recommendedName>
</protein>
<dbReference type="PANTHER" id="PTHR43736:SF1">
    <property type="entry name" value="DIHYDRONEOPTERIN TRIPHOSPHATE DIPHOSPHATASE"/>
    <property type="match status" value="1"/>
</dbReference>
<dbReference type="OrthoDB" id="276276at2759"/>
<dbReference type="STRING" id="1367422.A0A178ZWT1"/>
<feature type="domain" description="Nudix hydrolase" evidence="1">
    <location>
        <begin position="42"/>
        <end position="204"/>
    </location>
</feature>
<name>A0A178ZWT1_9EURO</name>
<accession>A0A178ZWT1</accession>
<evidence type="ECO:0000259" key="1">
    <source>
        <dbReference type="PROSITE" id="PS51462"/>
    </source>
</evidence>
<dbReference type="Proteomes" id="UP000078343">
    <property type="component" value="Unassembled WGS sequence"/>
</dbReference>
<reference evidence="2 3" key="1">
    <citation type="submission" date="2016-04" db="EMBL/GenBank/DDBJ databases">
        <title>Draft genome of Fonsecaea erecta CBS 125763.</title>
        <authorList>
            <person name="Weiss V.A."/>
            <person name="Vicente V.A."/>
            <person name="Raittz R.T."/>
            <person name="Moreno L.F."/>
            <person name="De Souza E.M."/>
            <person name="Pedrosa F.O."/>
            <person name="Steffens M.B."/>
            <person name="Faoro H."/>
            <person name="Tadra-Sfeir M.Z."/>
            <person name="Najafzadeh M.J."/>
            <person name="Felipe M.S."/>
            <person name="Teixeira M."/>
            <person name="Sun J."/>
            <person name="Xi L."/>
            <person name="Gomes R."/>
            <person name="De Azevedo C.M."/>
            <person name="Salgado C.G."/>
            <person name="Da Silva M.B."/>
            <person name="Nascimento M.F."/>
            <person name="Queiroz-Telles F."/>
            <person name="Attili D.S."/>
            <person name="Gorbushina A."/>
        </authorList>
    </citation>
    <scope>NUCLEOTIDE SEQUENCE [LARGE SCALE GENOMIC DNA]</scope>
    <source>
        <strain evidence="2 3">CBS 125763</strain>
    </source>
</reference>
<dbReference type="CDD" id="cd02883">
    <property type="entry name" value="NUDIX_Hydrolase"/>
    <property type="match status" value="1"/>
</dbReference>
<evidence type="ECO:0000313" key="3">
    <source>
        <dbReference type="Proteomes" id="UP000078343"/>
    </source>
</evidence>
<organism evidence="2 3">
    <name type="scientific">Fonsecaea erecta</name>
    <dbReference type="NCBI Taxonomy" id="1367422"/>
    <lineage>
        <taxon>Eukaryota</taxon>
        <taxon>Fungi</taxon>
        <taxon>Dikarya</taxon>
        <taxon>Ascomycota</taxon>
        <taxon>Pezizomycotina</taxon>
        <taxon>Eurotiomycetes</taxon>
        <taxon>Chaetothyriomycetidae</taxon>
        <taxon>Chaetothyriales</taxon>
        <taxon>Herpotrichiellaceae</taxon>
        <taxon>Fonsecaea</taxon>
    </lineage>
</organism>
<sequence length="226" mass="24845">MAPSAIPCPDFTFTSHPSVSPFTVPYQTYIAGQPTPPGGLNYHYVAVGAHVFSRSPRPTATNQTTDNDRDDRTAGDDLRVLLVQRAAHDSAPLRWEIPGGACDLEDPSILHSVARELWEEAGLVATSIGPLVGQGHFFLSRSGKSICKFEFLVEVEGGDGSPAGVLQVRLDPNEHANYVWATEEECREGRAKRENIELVFTTRQQKETLLEGFKIRKELDATKIVT</sequence>
<dbReference type="Pfam" id="PF00293">
    <property type="entry name" value="NUDIX"/>
    <property type="match status" value="1"/>
</dbReference>
<dbReference type="EMBL" id="LVYI01000001">
    <property type="protein sequence ID" value="OAP64290.1"/>
    <property type="molecule type" value="Genomic_DNA"/>
</dbReference>
<comment type="caution">
    <text evidence="2">The sequence shown here is derived from an EMBL/GenBank/DDBJ whole genome shotgun (WGS) entry which is preliminary data.</text>
</comment>
<keyword evidence="3" id="KW-1185">Reference proteome</keyword>
<dbReference type="Gene3D" id="3.90.79.10">
    <property type="entry name" value="Nucleoside Triphosphate Pyrophosphohydrolase"/>
    <property type="match status" value="1"/>
</dbReference>
<dbReference type="InterPro" id="IPR015797">
    <property type="entry name" value="NUDIX_hydrolase-like_dom_sf"/>
</dbReference>
<proteinExistence type="predicted"/>
<dbReference type="AlphaFoldDB" id="A0A178ZWT1"/>
<dbReference type="PROSITE" id="PS51462">
    <property type="entry name" value="NUDIX"/>
    <property type="match status" value="1"/>
</dbReference>
<gene>
    <name evidence="2" type="ORF">AYL99_00262</name>
</gene>
<dbReference type="SUPFAM" id="SSF55811">
    <property type="entry name" value="Nudix"/>
    <property type="match status" value="1"/>
</dbReference>